<evidence type="ECO:0000256" key="1">
    <source>
        <dbReference type="SAM" id="SignalP"/>
    </source>
</evidence>
<reference evidence="3" key="1">
    <citation type="journal article" date="2019" name="Int. J. Syst. Evol. Microbiol.">
        <title>The Global Catalogue of Microorganisms (GCM) 10K type strain sequencing project: providing services to taxonomists for standard genome sequencing and annotation.</title>
        <authorList>
            <consortium name="The Broad Institute Genomics Platform"/>
            <consortium name="The Broad Institute Genome Sequencing Center for Infectious Disease"/>
            <person name="Wu L."/>
            <person name="Ma J."/>
        </authorList>
    </citation>
    <scope>NUCLEOTIDE SEQUENCE [LARGE SCALE GENOMIC DNA]</scope>
    <source>
        <strain evidence="3">JCM 16601</strain>
    </source>
</reference>
<dbReference type="RefSeq" id="WP_259097193.1">
    <property type="nucleotide sequence ID" value="NZ_BAAAZC010000050.1"/>
</dbReference>
<gene>
    <name evidence="2" type="ORF">GCM10022210_53440</name>
</gene>
<dbReference type="PROSITE" id="PS51257">
    <property type="entry name" value="PROKAR_LIPOPROTEIN"/>
    <property type="match status" value="1"/>
</dbReference>
<proteinExistence type="predicted"/>
<protein>
    <recommendedName>
        <fullName evidence="4">DUF4249 domain-containing protein</fullName>
    </recommendedName>
</protein>
<name>A0ABP7R5T4_9SPHI</name>
<evidence type="ECO:0000313" key="2">
    <source>
        <dbReference type="EMBL" id="GAA3992960.1"/>
    </source>
</evidence>
<feature type="chain" id="PRO_5047362626" description="DUF4249 domain-containing protein" evidence="1">
    <location>
        <begin position="18"/>
        <end position="404"/>
    </location>
</feature>
<feature type="signal peptide" evidence="1">
    <location>
        <begin position="1"/>
        <end position="17"/>
    </location>
</feature>
<evidence type="ECO:0008006" key="4">
    <source>
        <dbReference type="Google" id="ProtNLM"/>
    </source>
</evidence>
<comment type="caution">
    <text evidence="2">The sequence shown here is derived from an EMBL/GenBank/DDBJ whole genome shotgun (WGS) entry which is preliminary data.</text>
</comment>
<dbReference type="Proteomes" id="UP001500742">
    <property type="component" value="Unassembled WGS sequence"/>
</dbReference>
<dbReference type="EMBL" id="BAAAZC010000050">
    <property type="protein sequence ID" value="GAA3992960.1"/>
    <property type="molecule type" value="Genomic_DNA"/>
</dbReference>
<organism evidence="2 3">
    <name type="scientific">Mucilaginibacter dorajii</name>
    <dbReference type="NCBI Taxonomy" id="692994"/>
    <lineage>
        <taxon>Bacteria</taxon>
        <taxon>Pseudomonadati</taxon>
        <taxon>Bacteroidota</taxon>
        <taxon>Sphingobacteriia</taxon>
        <taxon>Sphingobacteriales</taxon>
        <taxon>Sphingobacteriaceae</taxon>
        <taxon>Mucilaginibacter</taxon>
    </lineage>
</organism>
<dbReference type="Pfam" id="PF14054">
    <property type="entry name" value="DUF4249"/>
    <property type="match status" value="1"/>
</dbReference>
<accession>A0ABP7R5T4</accession>
<dbReference type="InterPro" id="IPR025345">
    <property type="entry name" value="DUF4249"/>
</dbReference>
<evidence type="ECO:0000313" key="3">
    <source>
        <dbReference type="Proteomes" id="UP001500742"/>
    </source>
</evidence>
<keyword evidence="1" id="KW-0732">Signal</keyword>
<sequence length="404" mass="45051">MSRRTTYIICLSLLALAACRKAYTPPAIAFAGSYLVVEGVINSGGDSTILKLSRTVKLNDTTKLKPETGAIVTLEGEDGSTFPQLMESTTVKGSYINPSLVLNAGKRYRLRIKSGSSEYLSDYAESKITPPIDSVTYVLSHTYDAGLRVNVNTHDATGKSIYYKWDYAETYQYRTPYDSRWKSNGDTVLPRNIITDDINHCWRTTYSDHVIIGSSEKLSRDVISQLSLTVVPSTSEKISEEYSILVKQYALTKEAYQFWESLQKNTEKLGSIFDPQPSQLPTNIHCVSNPAEPVIGYLSICTVTSQRIFVPFFTLPNSGEGDTYQGCSLTSAYFHYLVNPLKGDNDEDFYYNYNKPGPHIILIPYESIIGVIDGHKVVVGHTGSTPYCVDCTLRGSNKKPSFWK</sequence>
<keyword evidence="3" id="KW-1185">Reference proteome</keyword>